<protein>
    <submittedName>
        <fullName evidence="2">Uncharacterized protein</fullName>
    </submittedName>
</protein>
<keyword evidence="1" id="KW-0472">Membrane</keyword>
<organism evidence="2 3">
    <name type="scientific">Alistipes ihumii AP11</name>
    <dbReference type="NCBI Taxonomy" id="1211813"/>
    <lineage>
        <taxon>Bacteria</taxon>
        <taxon>Pseudomonadati</taxon>
        <taxon>Bacteroidota</taxon>
        <taxon>Bacteroidia</taxon>
        <taxon>Bacteroidales</taxon>
        <taxon>Rikenellaceae</taxon>
        <taxon>Alistipes</taxon>
    </lineage>
</organism>
<keyword evidence="3" id="KW-1185">Reference proteome</keyword>
<dbReference type="RefSeq" id="WP_147524791.1">
    <property type="nucleotide sequence ID" value="NZ_CAPH01000015.1"/>
</dbReference>
<name>A0ABY5V333_9BACT</name>
<dbReference type="Proteomes" id="UP001059295">
    <property type="component" value="Chromosome"/>
</dbReference>
<feature type="transmembrane region" description="Helical" evidence="1">
    <location>
        <begin position="104"/>
        <end position="124"/>
    </location>
</feature>
<dbReference type="GeneID" id="82890948"/>
<evidence type="ECO:0000313" key="2">
    <source>
        <dbReference type="EMBL" id="UWN58024.1"/>
    </source>
</evidence>
<dbReference type="EMBL" id="CP102294">
    <property type="protein sequence ID" value="UWN58024.1"/>
    <property type="molecule type" value="Genomic_DNA"/>
</dbReference>
<gene>
    <name evidence="2" type="ORF">NQ491_04400</name>
</gene>
<keyword evidence="1" id="KW-0812">Transmembrane</keyword>
<evidence type="ECO:0000256" key="1">
    <source>
        <dbReference type="SAM" id="Phobius"/>
    </source>
</evidence>
<accession>A0ABY5V333</accession>
<keyword evidence="1" id="KW-1133">Transmembrane helix</keyword>
<proteinExistence type="predicted"/>
<reference evidence="2" key="1">
    <citation type="journal article" date="2022" name="Cell">
        <title>Design, construction, and in vivo augmentation of a complex gut microbiome.</title>
        <authorList>
            <person name="Cheng A.G."/>
            <person name="Ho P.Y."/>
            <person name="Aranda-Diaz A."/>
            <person name="Jain S."/>
            <person name="Yu F.B."/>
            <person name="Meng X."/>
            <person name="Wang M."/>
            <person name="Iakiviak M."/>
            <person name="Nagashima K."/>
            <person name="Zhao A."/>
            <person name="Murugkar P."/>
            <person name="Patil A."/>
            <person name="Atabakhsh K."/>
            <person name="Weakley A."/>
            <person name="Yan J."/>
            <person name="Brumbaugh A.R."/>
            <person name="Higginbottom S."/>
            <person name="Dimas A."/>
            <person name="Shiver A.L."/>
            <person name="Deutschbauer A."/>
            <person name="Neff N."/>
            <person name="Sonnenburg J.L."/>
            <person name="Huang K.C."/>
            <person name="Fischbach M.A."/>
        </authorList>
    </citation>
    <scope>NUCLEOTIDE SEQUENCE</scope>
    <source>
        <strain evidence="2">AP11</strain>
    </source>
</reference>
<evidence type="ECO:0000313" key="3">
    <source>
        <dbReference type="Proteomes" id="UP001059295"/>
    </source>
</evidence>
<sequence length="128" mass="14440">METKEFYQSLMAVIEYIAAGHSEVTCEKGEELSGEYWPRIYRLFSNEHVGVGISGGDFHITQPQYLSPIYADCGHALEEIGKREADRQLDNRVKESNIKYARRAFWISVGALIVAATSLVWQLIQATA</sequence>